<dbReference type="InterPro" id="IPR003593">
    <property type="entry name" value="AAA+_ATPase"/>
</dbReference>
<dbReference type="AlphaFoldDB" id="A0A9W5YFL1"/>
<dbReference type="EMBL" id="BRLB01000021">
    <property type="protein sequence ID" value="GKX31776.1"/>
    <property type="molecule type" value="Genomic_DNA"/>
</dbReference>
<comment type="caution">
    <text evidence="6">The sequence shown here is derived from an EMBL/GenBank/DDBJ whole genome shotgun (WGS) entry which is preliminary data.</text>
</comment>
<evidence type="ECO:0000313" key="6">
    <source>
        <dbReference type="EMBL" id="GKX31776.1"/>
    </source>
</evidence>
<evidence type="ECO:0000313" key="7">
    <source>
        <dbReference type="Proteomes" id="UP001144256"/>
    </source>
</evidence>
<accession>A0A9W5YFL1</accession>
<comment type="similarity">
    <text evidence="1">Belongs to the ABC transporter superfamily.</text>
</comment>
<evidence type="ECO:0000256" key="4">
    <source>
        <dbReference type="ARBA" id="ARBA00022840"/>
    </source>
</evidence>
<evidence type="ECO:0000256" key="1">
    <source>
        <dbReference type="ARBA" id="ARBA00005417"/>
    </source>
</evidence>
<dbReference type="InterPro" id="IPR027417">
    <property type="entry name" value="P-loop_NTPase"/>
</dbReference>
<dbReference type="PROSITE" id="PS50893">
    <property type="entry name" value="ABC_TRANSPORTER_2"/>
    <property type="match status" value="1"/>
</dbReference>
<keyword evidence="2" id="KW-0813">Transport</keyword>
<dbReference type="PANTHER" id="PTHR42711:SF5">
    <property type="entry name" value="ABC TRANSPORTER ATP-BINDING PROTEIN NATA"/>
    <property type="match status" value="1"/>
</dbReference>
<dbReference type="Proteomes" id="UP001144256">
    <property type="component" value="Unassembled WGS sequence"/>
</dbReference>
<dbReference type="Gene3D" id="3.40.50.300">
    <property type="entry name" value="P-loop containing nucleotide triphosphate hydrolases"/>
    <property type="match status" value="1"/>
</dbReference>
<dbReference type="InterPro" id="IPR003439">
    <property type="entry name" value="ABC_transporter-like_ATP-bd"/>
</dbReference>
<evidence type="ECO:0000256" key="3">
    <source>
        <dbReference type="ARBA" id="ARBA00022741"/>
    </source>
</evidence>
<dbReference type="GO" id="GO:0005524">
    <property type="term" value="F:ATP binding"/>
    <property type="evidence" value="ECO:0007669"/>
    <property type="project" value="UniProtKB-KW"/>
</dbReference>
<dbReference type="RefSeq" id="WP_281819071.1">
    <property type="nucleotide sequence ID" value="NZ_BRLB01000021.1"/>
</dbReference>
<reference evidence="6" key="1">
    <citation type="submission" date="2022-06" db="EMBL/GenBank/DDBJ databases">
        <title>Vallitalea longa sp. nov., an anaerobic bacterium isolated from marine sediment.</title>
        <authorList>
            <person name="Hirano S."/>
            <person name="Terahara T."/>
            <person name="Mori K."/>
            <person name="Hamada M."/>
            <person name="Matsumoto R."/>
            <person name="Kobayashi T."/>
        </authorList>
    </citation>
    <scope>NUCLEOTIDE SEQUENCE</scope>
    <source>
        <strain evidence="6">SH18-1</strain>
    </source>
</reference>
<keyword evidence="7" id="KW-1185">Reference proteome</keyword>
<dbReference type="Pfam" id="PF00005">
    <property type="entry name" value="ABC_tran"/>
    <property type="match status" value="1"/>
</dbReference>
<protein>
    <recommendedName>
        <fullName evidence="5">ABC transporter domain-containing protein</fullName>
    </recommendedName>
</protein>
<dbReference type="SMART" id="SM00382">
    <property type="entry name" value="AAA"/>
    <property type="match status" value="1"/>
</dbReference>
<keyword evidence="4" id="KW-0067">ATP-binding</keyword>
<gene>
    <name evidence="6" type="ORF">SH1V18_42560</name>
</gene>
<organism evidence="6 7">
    <name type="scientific">Vallitalea longa</name>
    <dbReference type="NCBI Taxonomy" id="2936439"/>
    <lineage>
        <taxon>Bacteria</taxon>
        <taxon>Bacillati</taxon>
        <taxon>Bacillota</taxon>
        <taxon>Clostridia</taxon>
        <taxon>Lachnospirales</taxon>
        <taxon>Vallitaleaceae</taxon>
        <taxon>Vallitalea</taxon>
    </lineage>
</organism>
<dbReference type="PROSITE" id="PS00211">
    <property type="entry name" value="ABC_TRANSPORTER_1"/>
    <property type="match status" value="1"/>
</dbReference>
<name>A0A9W5YFL1_9FIRM</name>
<evidence type="ECO:0000259" key="5">
    <source>
        <dbReference type="PROSITE" id="PS50893"/>
    </source>
</evidence>
<feature type="domain" description="ABC transporter" evidence="5">
    <location>
        <begin position="2"/>
        <end position="247"/>
    </location>
</feature>
<dbReference type="SUPFAM" id="SSF52540">
    <property type="entry name" value="P-loop containing nucleoside triphosphate hydrolases"/>
    <property type="match status" value="1"/>
</dbReference>
<evidence type="ECO:0000256" key="2">
    <source>
        <dbReference type="ARBA" id="ARBA00022448"/>
    </source>
</evidence>
<dbReference type="InterPro" id="IPR017871">
    <property type="entry name" value="ABC_transporter-like_CS"/>
</dbReference>
<dbReference type="InterPro" id="IPR050763">
    <property type="entry name" value="ABC_transporter_ATP-binding"/>
</dbReference>
<proteinExistence type="inferred from homology"/>
<dbReference type="PANTHER" id="PTHR42711">
    <property type="entry name" value="ABC TRANSPORTER ATP-BINDING PROTEIN"/>
    <property type="match status" value="1"/>
</dbReference>
<sequence>MIKVRDLTKVYVVKEKKGFLKKSKKHLAAVDKLSFNIKKGEITGLLGINGAGKTTTVKMLSTLLEPTEGDISYDGKYLKKNEKLIKRKVNMIAGGERMIYWRLTAKENLRYFGSMYGLHGKELQERMEYLLELVGLQDKADIPVEKFSKGMKQRLQIARGLINDPDYIFLDEPTLGLDVQIAKEMREFFVRLVKEDNKGILLTTHYMKEVEELCRYIYILNEGKLLREGTVKDITKLSTAKDSKLENVLLKMAQDVNKQRDVI</sequence>
<keyword evidence="3" id="KW-0547">Nucleotide-binding</keyword>
<dbReference type="GO" id="GO:0016887">
    <property type="term" value="F:ATP hydrolysis activity"/>
    <property type="evidence" value="ECO:0007669"/>
    <property type="project" value="InterPro"/>
</dbReference>